<evidence type="ECO:0000313" key="2">
    <source>
        <dbReference type="Proteomes" id="UP001316803"/>
    </source>
</evidence>
<dbReference type="InterPro" id="IPR058595">
    <property type="entry name" value="Avidin-like"/>
</dbReference>
<dbReference type="AlphaFoldDB" id="A0AAN8EII1"/>
<gene>
    <name evidence="1" type="ORF">OHC33_004501</name>
</gene>
<proteinExistence type="predicted"/>
<comment type="caution">
    <text evidence="1">The sequence shown here is derived from an EMBL/GenBank/DDBJ whole genome shotgun (WGS) entry which is preliminary data.</text>
</comment>
<evidence type="ECO:0008006" key="3">
    <source>
        <dbReference type="Google" id="ProtNLM"/>
    </source>
</evidence>
<dbReference type="Proteomes" id="UP001316803">
    <property type="component" value="Unassembled WGS sequence"/>
</dbReference>
<keyword evidence="2" id="KW-1185">Reference proteome</keyword>
<sequence length="124" mass="13873">MDAVSYQNKTFTSTSNTVNGEVNTATVFHYHQSHNDARIVWAEYTGGSIAKGFLLATIQSDYSLDARYEHINIRGELMTGKCKSTPELLGDGRLRLHEKWQWTSGDESCGESVVEEVEVKEEGI</sequence>
<protein>
    <recommendedName>
        <fullName evidence="3">N-acetylglutamate synthase</fullName>
    </recommendedName>
</protein>
<name>A0AAN8EII1_9EURO</name>
<organism evidence="1 2">
    <name type="scientific">Knufia fluminis</name>
    <dbReference type="NCBI Taxonomy" id="191047"/>
    <lineage>
        <taxon>Eukaryota</taxon>
        <taxon>Fungi</taxon>
        <taxon>Dikarya</taxon>
        <taxon>Ascomycota</taxon>
        <taxon>Pezizomycotina</taxon>
        <taxon>Eurotiomycetes</taxon>
        <taxon>Chaetothyriomycetidae</taxon>
        <taxon>Chaetothyriales</taxon>
        <taxon>Trichomeriaceae</taxon>
        <taxon>Knufia</taxon>
    </lineage>
</organism>
<accession>A0AAN8EII1</accession>
<dbReference type="Pfam" id="PF26421">
    <property type="entry name" value="Avidin_like"/>
    <property type="match status" value="1"/>
</dbReference>
<dbReference type="EMBL" id="JAKLMC020000008">
    <property type="protein sequence ID" value="KAK5954775.1"/>
    <property type="molecule type" value="Genomic_DNA"/>
</dbReference>
<evidence type="ECO:0000313" key="1">
    <source>
        <dbReference type="EMBL" id="KAK5954775.1"/>
    </source>
</evidence>
<reference evidence="1 2" key="1">
    <citation type="submission" date="2022-12" db="EMBL/GenBank/DDBJ databases">
        <title>Genomic features and morphological characterization of a novel Knufia sp. strain isolated from spacecraft assembly facility.</title>
        <authorList>
            <person name="Teixeira M."/>
            <person name="Chander A.M."/>
            <person name="Stajich J.E."/>
            <person name="Venkateswaran K."/>
        </authorList>
    </citation>
    <scope>NUCLEOTIDE SEQUENCE [LARGE SCALE GENOMIC DNA]</scope>
    <source>
        <strain evidence="1 2">FJI-L2-BK-P2</strain>
    </source>
</reference>